<reference evidence="2 3" key="1">
    <citation type="journal article" date="2011" name="J. Bacteriol.">
        <title>Complete genome sequence of the type strain Cupriavidus necator N-1.</title>
        <authorList>
            <person name="Poehlein A."/>
            <person name="Kusian B."/>
            <person name="Friedrich B."/>
            <person name="Daniel R."/>
            <person name="Bowien B."/>
        </authorList>
    </citation>
    <scope>NUCLEOTIDE SEQUENCE [LARGE SCALE GENOMIC DNA]</scope>
    <source>
        <strain evidence="3">ATCC 43291 / DSM 13513 / CCUG 52238 / LMG 8453 / N-1</strain>
        <plasmid evidence="2 3">pBB2</plasmid>
    </source>
</reference>
<dbReference type="AlphaFoldDB" id="F8GYX5"/>
<dbReference type="PIRSF" id="PIRSF017082">
    <property type="entry name" value="YflP"/>
    <property type="match status" value="1"/>
</dbReference>
<evidence type="ECO:0000256" key="1">
    <source>
        <dbReference type="ARBA" id="ARBA00006987"/>
    </source>
</evidence>
<keyword evidence="2" id="KW-0614">Plasmid</keyword>
<dbReference type="Proteomes" id="UP000006798">
    <property type="component" value="Plasmid pBB2"/>
</dbReference>
<dbReference type="KEGG" id="cnc:CNE_BB2p02620"/>
<dbReference type="Gene3D" id="3.40.190.150">
    <property type="entry name" value="Bordetella uptake gene, domain 1"/>
    <property type="match status" value="1"/>
</dbReference>
<organism evidence="2 3">
    <name type="scientific">Cupriavidus necator (strain ATCC 43291 / DSM 13513 / CCUG 52238 / LMG 8453 / N-1)</name>
    <name type="common">Ralstonia eutropha</name>
    <dbReference type="NCBI Taxonomy" id="1042878"/>
    <lineage>
        <taxon>Bacteria</taxon>
        <taxon>Pseudomonadati</taxon>
        <taxon>Pseudomonadota</taxon>
        <taxon>Betaproteobacteria</taxon>
        <taxon>Burkholderiales</taxon>
        <taxon>Burkholderiaceae</taxon>
        <taxon>Cupriavidus</taxon>
    </lineage>
</organism>
<dbReference type="RefSeq" id="WP_013954349.1">
    <property type="nucleotide sequence ID" value="NC_015724.1"/>
</dbReference>
<dbReference type="PANTHER" id="PTHR42928:SF5">
    <property type="entry name" value="BLR1237 PROTEIN"/>
    <property type="match status" value="1"/>
</dbReference>
<evidence type="ECO:0000313" key="2">
    <source>
        <dbReference type="EMBL" id="AEI83066.1"/>
    </source>
</evidence>
<dbReference type="InterPro" id="IPR005064">
    <property type="entry name" value="BUG"/>
</dbReference>
<sequence length="332" mass="33698">MNRRSALGWIAAGAAGLALGRGAVARAAGQTAAWTPSGTVRIVVPFAAGGTTDLVARLLSDRLGKLLGRAVIVDNRVGAGGNIGIASVARAPADGHTLLLASTAFLTNPALFIQNPPYDPVRQFAPISELVSAPDLIAVRADSPLDSLAALVARARQQPGALTFATPGKGNSVHLGGELLWQRAGISLLHVPYNGAAPAIHAVLGGQVDCALTALPPARALLAAGKLRALAVGSLMPWPGLPGVPAIAGLGYPGYRSETMQALYAPAGTPGTAIARLASACAMLLGEETVRRQAAEMGFAVVAGSPEALARRVADEVPRWARVAASAKVRAD</sequence>
<dbReference type="HOGENOM" id="CLU_045683_0_0_4"/>
<evidence type="ECO:0008006" key="4">
    <source>
        <dbReference type="Google" id="ProtNLM"/>
    </source>
</evidence>
<proteinExistence type="inferred from homology"/>
<evidence type="ECO:0000313" key="3">
    <source>
        <dbReference type="Proteomes" id="UP000006798"/>
    </source>
</evidence>
<name>F8GYX5_CUPNN</name>
<dbReference type="SUPFAM" id="SSF53850">
    <property type="entry name" value="Periplasmic binding protein-like II"/>
    <property type="match status" value="1"/>
</dbReference>
<accession>F8GYX5</accession>
<comment type="similarity">
    <text evidence="1">Belongs to the UPF0065 (bug) family.</text>
</comment>
<gene>
    <name evidence="2" type="ordered locus">CNE_BB2p02620</name>
</gene>
<dbReference type="Gene3D" id="3.40.190.10">
    <property type="entry name" value="Periplasmic binding protein-like II"/>
    <property type="match status" value="1"/>
</dbReference>
<dbReference type="InterPro" id="IPR042100">
    <property type="entry name" value="Bug_dom1"/>
</dbReference>
<dbReference type="GeneID" id="34307793"/>
<dbReference type="Pfam" id="PF03401">
    <property type="entry name" value="TctC"/>
    <property type="match status" value="1"/>
</dbReference>
<protein>
    <recommendedName>
        <fullName evidence="4">Extra-cytoplasmic solute receptor</fullName>
    </recommendedName>
</protein>
<dbReference type="EMBL" id="CP002880">
    <property type="protein sequence ID" value="AEI83066.1"/>
    <property type="molecule type" value="Genomic_DNA"/>
</dbReference>
<geneLocation type="plasmid" evidence="2 3">
    <name>pBB2</name>
</geneLocation>
<dbReference type="PANTHER" id="PTHR42928">
    <property type="entry name" value="TRICARBOXYLATE-BINDING PROTEIN"/>
    <property type="match status" value="1"/>
</dbReference>